<evidence type="ECO:0000256" key="2">
    <source>
        <dbReference type="ARBA" id="ARBA00022490"/>
    </source>
</evidence>
<feature type="repeat" description="TPR" evidence="6">
    <location>
        <begin position="217"/>
        <end position="250"/>
    </location>
</feature>
<dbReference type="PROSITE" id="PS50005">
    <property type="entry name" value="TPR"/>
    <property type="match status" value="1"/>
</dbReference>
<dbReference type="STRING" id="1441095.AM592_20135"/>
<evidence type="ECO:0000313" key="8">
    <source>
        <dbReference type="Proteomes" id="UP000067625"/>
    </source>
</evidence>
<evidence type="ECO:0000256" key="3">
    <source>
        <dbReference type="ARBA" id="ARBA00022737"/>
    </source>
</evidence>
<evidence type="ECO:0000313" key="7">
    <source>
        <dbReference type="EMBL" id="ALC83582.1"/>
    </source>
</evidence>
<dbReference type="SUPFAM" id="SSF48452">
    <property type="entry name" value="TPR-like"/>
    <property type="match status" value="2"/>
</dbReference>
<dbReference type="InterPro" id="IPR019734">
    <property type="entry name" value="TPR_rpt"/>
</dbReference>
<comment type="similarity">
    <text evidence="5">Belongs to the Rap family.</text>
</comment>
<evidence type="ECO:0000256" key="5">
    <source>
        <dbReference type="ARBA" id="ARBA00038253"/>
    </source>
</evidence>
<sequence length="376" mass="44482">MEIVSSEVGVRINDWYNVIRKHNIDEALIIKSEIEQKMKSMDDKDLSIYYNLMSFRHQMMIDYVDPAFLKDDRIELPEELKDSESKKEQFNGLIEYYFNFFRGMHEFNKGLFIKAILFYKRAEKKLDAVSDEIERAEFNYKVSEVYYHMKQTQVSLLYAMQAFQTYQAYEIYTVRRMHCEFVIAGNYDDLHRPDKALPYLESALYIAKLENNHRLIGAALYNLGNCFLKMGDFATATQYFRESVNRYVEGKLEFLTHSVEAWFSLTQILFKQKNIHEAKRIYEEGLAQAYQLKEEGLIAEFHFLKSLYLEDGDTKGILDSFSVLESKGMYPDIEEFALEAAKYFSENGKYKDSSLFYEKMIEAQKQIRKEGSDYEI</sequence>
<dbReference type="EMBL" id="CP012600">
    <property type="protein sequence ID" value="ALC83582.1"/>
    <property type="molecule type" value="Genomic_DNA"/>
</dbReference>
<evidence type="ECO:0000256" key="6">
    <source>
        <dbReference type="PROSITE-ProRule" id="PRU00339"/>
    </source>
</evidence>
<reference evidence="7 8" key="2">
    <citation type="journal article" date="2016" name="Int. J. Syst. Evol. Microbiol.">
        <title>Bacillus gobiensis sp. nov., isolated from a soil sample.</title>
        <authorList>
            <person name="Liu B."/>
            <person name="Liu G.H."/>
            <person name="Cetin S."/>
            <person name="Schumann P."/>
            <person name="Pan Z.Z."/>
            <person name="Chen Q.Q."/>
        </authorList>
    </citation>
    <scope>NUCLEOTIDE SEQUENCE [LARGE SCALE GENOMIC DNA]</scope>
    <source>
        <strain evidence="7 8">FJAT-4402</strain>
    </source>
</reference>
<dbReference type="PANTHER" id="PTHR46630">
    <property type="entry name" value="TETRATRICOPEPTIDE REPEAT PROTEIN 29"/>
    <property type="match status" value="1"/>
</dbReference>
<keyword evidence="4 6" id="KW-0802">TPR repeat</keyword>
<dbReference type="PANTHER" id="PTHR46630:SF1">
    <property type="entry name" value="TETRATRICOPEPTIDE REPEAT PROTEIN 29"/>
    <property type="match status" value="1"/>
</dbReference>
<dbReference type="InterPro" id="IPR011990">
    <property type="entry name" value="TPR-like_helical_dom_sf"/>
</dbReference>
<dbReference type="InterPro" id="IPR051476">
    <property type="entry name" value="Bac_ResReg_Asp_Phosphatase"/>
</dbReference>
<dbReference type="Pfam" id="PF18801">
    <property type="entry name" value="RapH_N"/>
    <property type="match status" value="1"/>
</dbReference>
<dbReference type="SMART" id="SM00028">
    <property type="entry name" value="TPR"/>
    <property type="match status" value="2"/>
</dbReference>
<dbReference type="Pfam" id="PF13424">
    <property type="entry name" value="TPR_12"/>
    <property type="match status" value="1"/>
</dbReference>
<name>A0A0M3RAQ7_9BACI</name>
<comment type="subcellular location">
    <subcellularLocation>
        <location evidence="1">Cytoplasm</location>
    </subcellularLocation>
</comment>
<protein>
    <submittedName>
        <fullName evidence="7">Uncharacterized protein</fullName>
    </submittedName>
</protein>
<reference evidence="8" key="1">
    <citation type="submission" date="2015-08" db="EMBL/GenBank/DDBJ databases">
        <title>Genome sequencing project for genomic taxonomy and phylogenomics of Bacillus-like bacteria.</title>
        <authorList>
            <person name="Liu B."/>
            <person name="Wang J."/>
            <person name="Zhu Y."/>
            <person name="Liu G."/>
            <person name="Chen Q."/>
            <person name="Chen Z."/>
            <person name="Lan J."/>
            <person name="Che J."/>
            <person name="Ge C."/>
            <person name="Shi H."/>
            <person name="Pan Z."/>
            <person name="Liu X."/>
        </authorList>
    </citation>
    <scope>NUCLEOTIDE SEQUENCE [LARGE SCALE GENOMIC DNA]</scope>
    <source>
        <strain evidence="8">FJAT-4402</strain>
    </source>
</reference>
<dbReference type="AlphaFoldDB" id="A0A0M3RAQ7"/>
<keyword evidence="3" id="KW-0677">Repeat</keyword>
<dbReference type="GO" id="GO:0005737">
    <property type="term" value="C:cytoplasm"/>
    <property type="evidence" value="ECO:0007669"/>
    <property type="project" value="UniProtKB-SubCell"/>
</dbReference>
<dbReference type="Gene3D" id="1.25.40.10">
    <property type="entry name" value="Tetratricopeptide repeat domain"/>
    <property type="match status" value="1"/>
</dbReference>
<evidence type="ECO:0000256" key="4">
    <source>
        <dbReference type="ARBA" id="ARBA00022803"/>
    </source>
</evidence>
<keyword evidence="8" id="KW-1185">Reference proteome</keyword>
<dbReference type="Proteomes" id="UP000067625">
    <property type="component" value="Chromosome"/>
</dbReference>
<keyword evidence="2" id="KW-0963">Cytoplasm</keyword>
<accession>A0A0M3RAQ7</accession>
<organism evidence="7 8">
    <name type="scientific">Bacillus gobiensis</name>
    <dbReference type="NCBI Taxonomy" id="1441095"/>
    <lineage>
        <taxon>Bacteria</taxon>
        <taxon>Bacillati</taxon>
        <taxon>Bacillota</taxon>
        <taxon>Bacilli</taxon>
        <taxon>Bacillales</taxon>
        <taxon>Bacillaceae</taxon>
        <taxon>Bacillus</taxon>
    </lineage>
</organism>
<dbReference type="PATRIC" id="fig|1441095.3.peg.4456"/>
<gene>
    <name evidence="7" type="ORF">AM592_20135</name>
</gene>
<evidence type="ECO:0000256" key="1">
    <source>
        <dbReference type="ARBA" id="ARBA00004496"/>
    </source>
</evidence>
<proteinExistence type="inferred from homology"/>